<dbReference type="InterPro" id="IPR036388">
    <property type="entry name" value="WH-like_DNA-bd_sf"/>
</dbReference>
<feature type="domain" description="Metallo-beta-lactamase" evidence="1">
    <location>
        <begin position="42"/>
        <end position="259"/>
    </location>
</feature>
<evidence type="ECO:0000313" key="3">
    <source>
        <dbReference type="Proteomes" id="UP000239724"/>
    </source>
</evidence>
<comment type="caution">
    <text evidence="2">The sequence shown here is derived from an EMBL/GenBank/DDBJ whole genome shotgun (WGS) entry which is preliminary data.</text>
</comment>
<protein>
    <submittedName>
        <fullName evidence="2">MBL fold metallo-hydrolase</fullName>
    </submittedName>
</protein>
<evidence type="ECO:0000259" key="1">
    <source>
        <dbReference type="SMART" id="SM00849"/>
    </source>
</evidence>
<dbReference type="RefSeq" id="WP_104518530.1">
    <property type="nucleotide sequence ID" value="NZ_NHRY01000080.1"/>
</dbReference>
<dbReference type="OrthoDB" id="2971563at2"/>
<dbReference type="AlphaFoldDB" id="A0A2S6NJN2"/>
<dbReference type="SUPFAM" id="SSF56281">
    <property type="entry name" value="Metallo-hydrolase/oxidoreductase"/>
    <property type="match status" value="1"/>
</dbReference>
<dbReference type="Proteomes" id="UP000239724">
    <property type="component" value="Unassembled WGS sequence"/>
</dbReference>
<dbReference type="Gene3D" id="3.60.15.10">
    <property type="entry name" value="Ribonuclease Z/Hydroxyacylglutathione hydrolase-like"/>
    <property type="match status" value="1"/>
</dbReference>
<dbReference type="GO" id="GO:0016787">
    <property type="term" value="F:hydrolase activity"/>
    <property type="evidence" value="ECO:0007669"/>
    <property type="project" value="UniProtKB-KW"/>
</dbReference>
<evidence type="ECO:0000313" key="2">
    <source>
        <dbReference type="EMBL" id="PPQ35041.1"/>
    </source>
</evidence>
<dbReference type="Pfam" id="PF21221">
    <property type="entry name" value="B_lactamase-like_C"/>
    <property type="match status" value="1"/>
</dbReference>
<dbReference type="InterPro" id="IPR050662">
    <property type="entry name" value="Sec-metab_biosynth-thioest"/>
</dbReference>
<organism evidence="2 3">
    <name type="scientific">Rhodopila globiformis</name>
    <name type="common">Rhodopseudomonas globiformis</name>
    <dbReference type="NCBI Taxonomy" id="1071"/>
    <lineage>
        <taxon>Bacteria</taxon>
        <taxon>Pseudomonadati</taxon>
        <taxon>Pseudomonadota</taxon>
        <taxon>Alphaproteobacteria</taxon>
        <taxon>Acetobacterales</taxon>
        <taxon>Acetobacteraceae</taxon>
        <taxon>Rhodopila</taxon>
    </lineage>
</organism>
<reference evidence="2 3" key="1">
    <citation type="journal article" date="2018" name="Arch. Microbiol.">
        <title>New insights into the metabolic potential of the phototrophic purple bacterium Rhodopila globiformis DSM 161(T) from its draft genome sequence and evidence for a vanadium-dependent nitrogenase.</title>
        <authorList>
            <person name="Imhoff J.F."/>
            <person name="Rahn T."/>
            <person name="Kunzel S."/>
            <person name="Neulinger S.C."/>
        </authorList>
    </citation>
    <scope>NUCLEOTIDE SEQUENCE [LARGE SCALE GENOMIC DNA]</scope>
    <source>
        <strain evidence="2 3">DSM 161</strain>
    </source>
</reference>
<accession>A0A2S6NJN2</accession>
<name>A0A2S6NJN2_RHOGL</name>
<dbReference type="Pfam" id="PF00753">
    <property type="entry name" value="Lactamase_B"/>
    <property type="match status" value="1"/>
</dbReference>
<proteinExistence type="predicted"/>
<keyword evidence="3" id="KW-1185">Reference proteome</keyword>
<keyword evidence="2" id="KW-0378">Hydrolase</keyword>
<sequence length="347" mass="38350">MHTHPASTLTFPFAAPPAPGEMIEIAPGLLWLRLPLPYRLDHVNIYLLRNEGGWTALDTGLGTDESKRIWEQVLAGPLKGQGLRSLVVSHYHPDHVGLAGWLCERFGLEMAMPRPEYLLSLVLAHAPGDYGSDVYRPFYRRHGLDADATEIVLSRGHEYLRRTTGVPPSYHRIKHGDTLAIGERDFQVLTGGGHALEQAMLYRPAEKLFLVADQVIARISPNVSVHPMEADLDALGIYLASLRAIRAAVAPDVLVLPGHGLPFHGLHDRIEELIAHHAERCRLIAEACRDAPLSVAEIVPHLFTRTLDAHQTGFAFGEVLAHVNHMLGKGELQLETDKDGVDRYRAG</sequence>
<dbReference type="InterPro" id="IPR048933">
    <property type="entry name" value="B_lactamase-like_C"/>
</dbReference>
<dbReference type="Gene3D" id="1.10.10.10">
    <property type="entry name" value="Winged helix-like DNA-binding domain superfamily/Winged helix DNA-binding domain"/>
    <property type="match status" value="1"/>
</dbReference>
<dbReference type="PANTHER" id="PTHR23131">
    <property type="entry name" value="ENDORIBONUCLEASE LACTB2"/>
    <property type="match status" value="1"/>
</dbReference>
<dbReference type="InterPro" id="IPR036866">
    <property type="entry name" value="RibonucZ/Hydroxyglut_hydro"/>
</dbReference>
<dbReference type="InterPro" id="IPR001279">
    <property type="entry name" value="Metallo-B-lactamas"/>
</dbReference>
<dbReference type="PANTHER" id="PTHR23131:SF4">
    <property type="entry name" value="METALLO-BETA-LACTAMASE SUPERFAMILY POTEIN"/>
    <property type="match status" value="1"/>
</dbReference>
<gene>
    <name evidence="2" type="ORF">CCS01_09070</name>
</gene>
<dbReference type="EMBL" id="NHRY01000080">
    <property type="protein sequence ID" value="PPQ35041.1"/>
    <property type="molecule type" value="Genomic_DNA"/>
</dbReference>
<dbReference type="SMART" id="SM00849">
    <property type="entry name" value="Lactamase_B"/>
    <property type="match status" value="1"/>
</dbReference>